<reference evidence="2" key="1">
    <citation type="submission" date="2006-06" db="EMBL/GenBank/DDBJ databases">
        <title>Complete sequence of chromosome 1 of Methanosarcina barkeri str. fusaro.</title>
        <authorList>
            <person name="Copeland A."/>
            <person name="Lucas S."/>
            <person name="Lapidus A."/>
            <person name="Barry K."/>
            <person name="Detter J.C."/>
            <person name="Glavina T."/>
            <person name="Hammon N."/>
            <person name="Israni S."/>
            <person name="Pitluck S."/>
            <person name="Goodwin L.A."/>
            <person name="Saunders E.H."/>
            <person name="Schmutz J."/>
            <person name="Larimer F."/>
            <person name="Land M."/>
            <person name="Anderson I."/>
            <person name="Richardson P."/>
        </authorList>
    </citation>
    <scope>NUCLEOTIDE SEQUENCE</scope>
    <source>
        <strain evidence="2">Fusaro</strain>
    </source>
</reference>
<evidence type="ECO:0000313" key="2">
    <source>
        <dbReference type="EMBL" id="AAZ71410.1"/>
    </source>
</evidence>
<organism evidence="2">
    <name type="scientific">Methanosarcina barkeri (strain Fusaro / DSM 804)</name>
    <dbReference type="NCBI Taxonomy" id="269797"/>
    <lineage>
        <taxon>Archaea</taxon>
        <taxon>Methanobacteriati</taxon>
        <taxon>Methanobacteriota</taxon>
        <taxon>Stenosarchaea group</taxon>
        <taxon>Methanomicrobia</taxon>
        <taxon>Methanosarcinales</taxon>
        <taxon>Methanosarcinaceae</taxon>
        <taxon>Methanosarcina</taxon>
    </lineage>
</organism>
<proteinExistence type="predicted"/>
<sequence length="586" mass="65961">MLFSKLRLTKKQFGIIGTLILAILLVVVELIPAVSAEEEENYSVTAEKAFEHANAHIIDFMSSGAPGFENWTGASIDPEPLELYDINGQKLFYEFSTYKHNILVGKIYVGANKTLGPSVQVIETTTNLYNTTEALKKSIEVARNEYPDGEIKSTKMVEYSYPRIGAMTVVKDKTSGDEHRIFVDVYSLEVVPDRPVTETQLGVWSMYEHKVKNRVGGNLIEWNKSDKYTKSIEKEVANKGICISVPVILDNYSNYETSNVYYGYYHYFFGLDSYGNTVIARYGKLPVLKSDEQKENWNSTLGELGNNIKDTVASKYMYPHGEVVTCGTNSKGYFVILFKYGNVSESLINDIYSLIDNSAKQMDIQDIPVEFGYGIYREEIPLDSEQGIYHWFGDSTANLSESDIHVLEEYMKEKPTIPMDKTVVAYGKIPLLKDQNEIMTWADKLSAISGSTQDKITPYMEKGQVIVYGAELTRLDVGINETLPSEEKNAIVKEIYQIIDEEARKQNVTTVPVIFDEGIFIDELVTEDVKIPLEENNEELSNSNNSNSKSDNGSKPSESSEIRSTPGFGLLGSLICLYGGWKFRKK</sequence>
<dbReference type="AlphaFoldDB" id="Q469N2"/>
<dbReference type="PaxDb" id="269797-Mbar_A2497"/>
<evidence type="ECO:0000256" key="1">
    <source>
        <dbReference type="SAM" id="MobiDB-lite"/>
    </source>
</evidence>
<dbReference type="EMBL" id="CP000099">
    <property type="protein sequence ID" value="AAZ71410.1"/>
    <property type="molecule type" value="Genomic_DNA"/>
</dbReference>
<evidence type="ECO:0008006" key="3">
    <source>
        <dbReference type="Google" id="ProtNLM"/>
    </source>
</evidence>
<dbReference type="eggNOG" id="arCOG03374">
    <property type="taxonomic scope" value="Archaea"/>
</dbReference>
<dbReference type="KEGG" id="mba:Mbar_A2497"/>
<name>Q469N2_METBF</name>
<feature type="compositionally biased region" description="Polar residues" evidence="1">
    <location>
        <begin position="549"/>
        <end position="563"/>
    </location>
</feature>
<gene>
    <name evidence="2" type="ordered locus">Mbar_A2497</name>
</gene>
<protein>
    <recommendedName>
        <fullName evidence="3">GTPases-Sulfate adenylate transferase subunit 1</fullName>
    </recommendedName>
</protein>
<feature type="compositionally biased region" description="Low complexity" evidence="1">
    <location>
        <begin position="539"/>
        <end position="548"/>
    </location>
</feature>
<feature type="region of interest" description="Disordered" evidence="1">
    <location>
        <begin position="536"/>
        <end position="564"/>
    </location>
</feature>
<accession>Q469N2</accession>
<dbReference type="HOGENOM" id="CLU_487155_0_0_2"/>